<evidence type="ECO:0000256" key="2">
    <source>
        <dbReference type="ARBA" id="ARBA00022801"/>
    </source>
</evidence>
<dbReference type="Gene3D" id="1.25.40.880">
    <property type="entry name" value="Alkyl sulfatase, dimerisation domain"/>
    <property type="match status" value="1"/>
</dbReference>
<evidence type="ECO:0000259" key="6">
    <source>
        <dbReference type="SMART" id="SM00849"/>
    </source>
</evidence>
<comment type="similarity">
    <text evidence="4">Belongs to the metallo-beta-lactamase superfamily. Type III sulfatase family.</text>
</comment>
<dbReference type="GO" id="GO:0046983">
    <property type="term" value="F:protein dimerization activity"/>
    <property type="evidence" value="ECO:0007669"/>
    <property type="project" value="InterPro"/>
</dbReference>
<feature type="domain" description="Metallo-beta-lactamase" evidence="6">
    <location>
        <begin position="61"/>
        <end position="278"/>
    </location>
</feature>
<dbReference type="GO" id="GO:0046872">
    <property type="term" value="F:metal ion binding"/>
    <property type="evidence" value="ECO:0007669"/>
    <property type="project" value="UniProtKB-KW"/>
</dbReference>
<dbReference type="SUPFAM" id="SSF55718">
    <property type="entry name" value="SCP-like"/>
    <property type="match status" value="1"/>
</dbReference>
<dbReference type="PANTHER" id="PTHR43223">
    <property type="entry name" value="ALKYL/ARYL-SULFATASE"/>
    <property type="match status" value="1"/>
</dbReference>
<evidence type="ECO:0000256" key="5">
    <source>
        <dbReference type="SAM" id="SignalP"/>
    </source>
</evidence>
<evidence type="ECO:0000313" key="8">
    <source>
        <dbReference type="Proteomes" id="UP000530564"/>
    </source>
</evidence>
<dbReference type="GO" id="GO:0018909">
    <property type="term" value="P:dodecyl sulfate metabolic process"/>
    <property type="evidence" value="ECO:0007669"/>
    <property type="project" value="InterPro"/>
</dbReference>
<keyword evidence="3" id="KW-0862">Zinc</keyword>
<dbReference type="InterPro" id="IPR052195">
    <property type="entry name" value="Bact_Alkyl/Aryl-Sulfatase"/>
</dbReference>
<dbReference type="RefSeq" id="WP_183771463.1">
    <property type="nucleotide sequence ID" value="NZ_JACIDK010000002.1"/>
</dbReference>
<dbReference type="InterPro" id="IPR029228">
    <property type="entry name" value="Alkyl_sulf_dimr"/>
</dbReference>
<gene>
    <name evidence="7" type="ORF">GGQ61_001685</name>
</gene>
<dbReference type="InterPro" id="IPR001279">
    <property type="entry name" value="Metallo-B-lactamas"/>
</dbReference>
<accession>A0A839ZXY5</accession>
<keyword evidence="2 7" id="KW-0378">Hydrolase</keyword>
<proteinExistence type="inferred from homology"/>
<evidence type="ECO:0000256" key="3">
    <source>
        <dbReference type="ARBA" id="ARBA00022833"/>
    </source>
</evidence>
<evidence type="ECO:0000313" key="7">
    <source>
        <dbReference type="EMBL" id="MBB3890968.1"/>
    </source>
</evidence>
<dbReference type="Pfam" id="PF14863">
    <property type="entry name" value="Alkyl_sulf_dimr"/>
    <property type="match status" value="1"/>
</dbReference>
<dbReference type="InterPro" id="IPR029229">
    <property type="entry name" value="Alkyl_sulf_C"/>
</dbReference>
<dbReference type="AlphaFoldDB" id="A0A839ZXY5"/>
<protein>
    <submittedName>
        <fullName evidence="7">Alkyl sulfatase BDS1-like metallo-beta-lactamase superfamily hydrolase</fullName>
    </submittedName>
</protein>
<dbReference type="EMBL" id="JACIDK010000002">
    <property type="protein sequence ID" value="MBB3890968.1"/>
    <property type="molecule type" value="Genomic_DNA"/>
</dbReference>
<feature type="chain" id="PRO_5032622089" evidence="5">
    <location>
        <begin position="24"/>
        <end position="577"/>
    </location>
</feature>
<dbReference type="CDD" id="cd07710">
    <property type="entry name" value="arylsulfatase_Sdsa1-like_MBL-fold"/>
    <property type="match status" value="1"/>
</dbReference>
<sequence>MIRMLAQKAALTAALAAAGAAFAHEPAPRVAPSLAAHTAEFSPPKVYEPAPGIFSAVGYGIANSIMVVGKTGVVIIDTTDSLDEAKKVWEQFAPHAGGKPIVGVIYTHNHNDHINGARGFPVADGARIIAHDTLLREAAKWNGVAAPAIAARAARMYGVFLPKGTPDGFVSVGIGPYLSAFSGGGAGGFIPPNTVFADKLEITLGGERFVLAHAPGETEDQILVWMPDRKVLFPGDNIYKAFPNLYTIRGTSYRDPVQWADSIDRMRELKPDVLVPSHTRPIVGAQAIATELTNYRDAIRFTHDQTVRWMNQGLTPDEIVEKVKLPAHLADDPYLFEHYGTVEWSVRSIFAGYMGWFGGDPASLSFDAPDVRAREVVDLAGGAAPALAAAQKAFDEGRWKWTAELTGYVGRADAGLKPQADALQAKAFRQLGYDSVSPNGRNYYLERAAELEKKAPGWSQIISARQSGSQAAGLPAAAVVATFPVRLNAEKAANAQAAMGLKLAGDGDWTIRVRRGVAETPTGVAADVPLVVAATKADWVGALASSSAMQAALASGKVKIEKGDPTALASFLDLFRG</sequence>
<dbReference type="SMART" id="SM00849">
    <property type="entry name" value="Lactamase_B"/>
    <property type="match status" value="1"/>
</dbReference>
<dbReference type="SUPFAM" id="SSF56281">
    <property type="entry name" value="Metallo-hydrolase/oxidoreductase"/>
    <property type="match status" value="1"/>
</dbReference>
<evidence type="ECO:0000256" key="1">
    <source>
        <dbReference type="ARBA" id="ARBA00022723"/>
    </source>
</evidence>
<dbReference type="InterPro" id="IPR038536">
    <property type="entry name" value="Alkyl/aryl-sulf_dimr_sf"/>
</dbReference>
<evidence type="ECO:0000256" key="4">
    <source>
        <dbReference type="ARBA" id="ARBA00033751"/>
    </source>
</evidence>
<dbReference type="InterPro" id="IPR036866">
    <property type="entry name" value="RibonucZ/Hydroxyglut_hydro"/>
</dbReference>
<keyword evidence="8" id="KW-1185">Reference proteome</keyword>
<organism evidence="7 8">
    <name type="scientific">Phenylobacterium haematophilum</name>
    <dbReference type="NCBI Taxonomy" id="98513"/>
    <lineage>
        <taxon>Bacteria</taxon>
        <taxon>Pseudomonadati</taxon>
        <taxon>Pseudomonadota</taxon>
        <taxon>Alphaproteobacteria</taxon>
        <taxon>Caulobacterales</taxon>
        <taxon>Caulobacteraceae</taxon>
        <taxon>Phenylobacterium</taxon>
    </lineage>
</organism>
<name>A0A839ZXY5_9CAUL</name>
<reference evidence="7 8" key="1">
    <citation type="submission" date="2020-08" db="EMBL/GenBank/DDBJ databases">
        <title>Genomic Encyclopedia of Type Strains, Phase IV (KMG-IV): sequencing the most valuable type-strain genomes for metagenomic binning, comparative biology and taxonomic classification.</title>
        <authorList>
            <person name="Goeker M."/>
        </authorList>
    </citation>
    <scope>NUCLEOTIDE SEQUENCE [LARGE SCALE GENOMIC DNA]</scope>
    <source>
        <strain evidence="7 8">DSM 21793</strain>
    </source>
</reference>
<dbReference type="Gene3D" id="3.30.1050.10">
    <property type="entry name" value="SCP2 sterol-binding domain"/>
    <property type="match status" value="1"/>
</dbReference>
<dbReference type="GO" id="GO:0018741">
    <property type="term" value="F:linear primary-alkylsulfatase activity"/>
    <property type="evidence" value="ECO:0007669"/>
    <property type="project" value="InterPro"/>
</dbReference>
<dbReference type="PANTHER" id="PTHR43223:SF2">
    <property type="entry name" value="METALLO-BETA-LACTAMASE DOMAIN-CONTAINING PROTEIN"/>
    <property type="match status" value="1"/>
</dbReference>
<dbReference type="Pfam" id="PF00753">
    <property type="entry name" value="Lactamase_B"/>
    <property type="match status" value="1"/>
</dbReference>
<dbReference type="Gene3D" id="3.60.15.30">
    <property type="entry name" value="Metallo-beta-lactamase domain"/>
    <property type="match status" value="1"/>
</dbReference>
<comment type="caution">
    <text evidence="7">The sequence shown here is derived from an EMBL/GenBank/DDBJ whole genome shotgun (WGS) entry which is preliminary data.</text>
</comment>
<keyword evidence="5" id="KW-0732">Signal</keyword>
<dbReference type="InterPro" id="IPR044097">
    <property type="entry name" value="Bds1/SdsA1_MBL-fold"/>
</dbReference>
<dbReference type="Proteomes" id="UP000530564">
    <property type="component" value="Unassembled WGS sequence"/>
</dbReference>
<feature type="signal peptide" evidence="5">
    <location>
        <begin position="1"/>
        <end position="23"/>
    </location>
</feature>
<dbReference type="InterPro" id="IPR036527">
    <property type="entry name" value="SCP2_sterol-bd_dom_sf"/>
</dbReference>
<keyword evidence="1" id="KW-0479">Metal-binding</keyword>
<dbReference type="Pfam" id="PF14864">
    <property type="entry name" value="Alkyl_sulf_C"/>
    <property type="match status" value="1"/>
</dbReference>